<evidence type="ECO:0000313" key="13">
    <source>
        <dbReference type="EMBL" id="RAJ75673.1"/>
    </source>
</evidence>
<gene>
    <name evidence="13" type="ORF">CLV59_109287</name>
</gene>
<feature type="transmembrane region" description="Helical" evidence="12">
    <location>
        <begin position="310"/>
        <end position="333"/>
    </location>
</feature>
<dbReference type="OrthoDB" id="9776710at2"/>
<keyword evidence="8" id="KW-0249">Electron transport</keyword>
<dbReference type="GO" id="GO:0019646">
    <property type="term" value="P:aerobic electron transport chain"/>
    <property type="evidence" value="ECO:0007669"/>
    <property type="project" value="TreeGrafter"/>
</dbReference>
<evidence type="ECO:0000256" key="2">
    <source>
        <dbReference type="ARBA" id="ARBA00007543"/>
    </source>
</evidence>
<keyword evidence="5" id="KW-0349">Heme</keyword>
<evidence type="ECO:0000256" key="4">
    <source>
        <dbReference type="ARBA" id="ARBA00022475"/>
    </source>
</evidence>
<dbReference type="GO" id="GO:0016682">
    <property type="term" value="F:oxidoreductase activity, acting on diphenols and related substances as donors, oxygen as acceptor"/>
    <property type="evidence" value="ECO:0007669"/>
    <property type="project" value="TreeGrafter"/>
</dbReference>
<organism evidence="13 14">
    <name type="scientific">Chitinophaga dinghuensis</name>
    <dbReference type="NCBI Taxonomy" id="1539050"/>
    <lineage>
        <taxon>Bacteria</taxon>
        <taxon>Pseudomonadati</taxon>
        <taxon>Bacteroidota</taxon>
        <taxon>Chitinophagia</taxon>
        <taxon>Chitinophagales</taxon>
        <taxon>Chitinophagaceae</taxon>
        <taxon>Chitinophaga</taxon>
    </lineage>
</organism>
<evidence type="ECO:0000313" key="14">
    <source>
        <dbReference type="Proteomes" id="UP000249819"/>
    </source>
</evidence>
<feature type="transmembrane region" description="Helical" evidence="12">
    <location>
        <begin position="262"/>
        <end position="282"/>
    </location>
</feature>
<dbReference type="RefSeq" id="WP_111594824.1">
    <property type="nucleotide sequence ID" value="NZ_QLMA01000009.1"/>
</dbReference>
<keyword evidence="9 12" id="KW-1133">Transmembrane helix</keyword>
<evidence type="ECO:0000256" key="12">
    <source>
        <dbReference type="SAM" id="Phobius"/>
    </source>
</evidence>
<feature type="transmembrane region" description="Helical" evidence="12">
    <location>
        <begin position="12"/>
        <end position="41"/>
    </location>
</feature>
<evidence type="ECO:0000256" key="11">
    <source>
        <dbReference type="ARBA" id="ARBA00023136"/>
    </source>
</evidence>
<evidence type="ECO:0000256" key="5">
    <source>
        <dbReference type="ARBA" id="ARBA00022617"/>
    </source>
</evidence>
<keyword evidence="14" id="KW-1185">Reference proteome</keyword>
<evidence type="ECO:0000256" key="3">
    <source>
        <dbReference type="ARBA" id="ARBA00022448"/>
    </source>
</evidence>
<dbReference type="EMBL" id="QLMA01000009">
    <property type="protein sequence ID" value="RAJ75673.1"/>
    <property type="molecule type" value="Genomic_DNA"/>
</dbReference>
<dbReference type="PIRSF" id="PIRSF000267">
    <property type="entry name" value="Cyt_oxidse_sub2"/>
    <property type="match status" value="1"/>
</dbReference>
<evidence type="ECO:0000256" key="6">
    <source>
        <dbReference type="ARBA" id="ARBA00022692"/>
    </source>
</evidence>
<feature type="transmembrane region" description="Helical" evidence="12">
    <location>
        <begin position="232"/>
        <end position="250"/>
    </location>
</feature>
<dbReference type="InterPro" id="IPR003317">
    <property type="entry name" value="Cyt-d_oxidase_su2"/>
</dbReference>
<keyword evidence="4" id="KW-1003">Cell membrane</keyword>
<dbReference type="GO" id="GO:0046872">
    <property type="term" value="F:metal ion binding"/>
    <property type="evidence" value="ECO:0007669"/>
    <property type="project" value="UniProtKB-KW"/>
</dbReference>
<dbReference type="GO" id="GO:0009055">
    <property type="term" value="F:electron transfer activity"/>
    <property type="evidence" value="ECO:0007669"/>
    <property type="project" value="TreeGrafter"/>
</dbReference>
<accession>A0A327VPB0</accession>
<dbReference type="NCBIfam" id="TIGR00203">
    <property type="entry name" value="cydB"/>
    <property type="match status" value="1"/>
</dbReference>
<dbReference type="GO" id="GO:0005886">
    <property type="term" value="C:plasma membrane"/>
    <property type="evidence" value="ECO:0007669"/>
    <property type="project" value="UniProtKB-SubCell"/>
</dbReference>
<keyword evidence="10" id="KW-0408">Iron</keyword>
<evidence type="ECO:0000256" key="8">
    <source>
        <dbReference type="ARBA" id="ARBA00022982"/>
    </source>
</evidence>
<evidence type="ECO:0000256" key="1">
    <source>
        <dbReference type="ARBA" id="ARBA00004651"/>
    </source>
</evidence>
<dbReference type="GO" id="GO:0070069">
    <property type="term" value="C:cytochrome complex"/>
    <property type="evidence" value="ECO:0007669"/>
    <property type="project" value="TreeGrafter"/>
</dbReference>
<comment type="subcellular location">
    <subcellularLocation>
        <location evidence="1">Cell membrane</location>
        <topology evidence="1">Multi-pass membrane protein</topology>
    </subcellularLocation>
</comment>
<evidence type="ECO:0000256" key="9">
    <source>
        <dbReference type="ARBA" id="ARBA00022989"/>
    </source>
</evidence>
<keyword evidence="7" id="KW-0479">Metal-binding</keyword>
<reference evidence="13 14" key="1">
    <citation type="submission" date="2018-06" db="EMBL/GenBank/DDBJ databases">
        <title>Genomic Encyclopedia of Archaeal and Bacterial Type Strains, Phase II (KMG-II): from individual species to whole genera.</title>
        <authorList>
            <person name="Goeker M."/>
        </authorList>
    </citation>
    <scope>NUCLEOTIDE SEQUENCE [LARGE SCALE GENOMIC DNA]</scope>
    <source>
        <strain evidence="13 14">DSM 29821</strain>
    </source>
</reference>
<dbReference type="PANTHER" id="PTHR43141:SF5">
    <property type="entry name" value="CYTOCHROME BD-I UBIQUINOL OXIDASE SUBUNIT 2"/>
    <property type="match status" value="1"/>
</dbReference>
<feature type="transmembrane region" description="Helical" evidence="12">
    <location>
        <begin position="124"/>
        <end position="144"/>
    </location>
</feature>
<protein>
    <submittedName>
        <fullName evidence="13">Cytochrome d ubiquinol oxidase subunit II</fullName>
    </submittedName>
</protein>
<proteinExistence type="inferred from homology"/>
<feature type="transmembrane region" description="Helical" evidence="12">
    <location>
        <begin position="164"/>
        <end position="186"/>
    </location>
</feature>
<evidence type="ECO:0000256" key="10">
    <source>
        <dbReference type="ARBA" id="ARBA00023004"/>
    </source>
</evidence>
<comment type="similarity">
    <text evidence="2">Belongs to the cytochrome ubiquinol oxidase subunit 2 family.</text>
</comment>
<keyword evidence="6 12" id="KW-0812">Transmembrane</keyword>
<comment type="caution">
    <text evidence="13">The sequence shown here is derived from an EMBL/GenBank/DDBJ whole genome shotgun (WGS) entry which is preliminary data.</text>
</comment>
<feature type="transmembrane region" description="Helical" evidence="12">
    <location>
        <begin position="207"/>
        <end position="226"/>
    </location>
</feature>
<dbReference type="Pfam" id="PF02322">
    <property type="entry name" value="Cyt_bd_oxida_II"/>
    <property type="match status" value="1"/>
</dbReference>
<sequence length="344" mass="38789">METILGLDLPTWWFLVIGGLITGYGVLDGFDLGAGALHLFFNKEESRRLVLNAIGPVWDGNEVWLVIAGGALFAGFPLVYGVVFSTFYIPFMLFLVALIFRAISIEFRSKEPWKWWRKMWDISYSVSSIFITLLLGLVLGNLIHGMPFNKEHEFTGTLLTFFNPYAILISFTTLALFMLHGAIYLVMKTENRLYAKLTILVNNCSKFFILCFILTSMATLIYVPHMTQAFKHAPALFILPLIAVLILLNIKRNIDSRKYFTAFVYSCIIISCLLILFAIGLYPNIIISNTDPANSISIYAAASSAKSLKIMLIIAAIGTPLVLSYTIFVFWTFRGKVKLNEMSY</sequence>
<keyword evidence="3" id="KW-0813">Transport</keyword>
<evidence type="ECO:0000256" key="7">
    <source>
        <dbReference type="ARBA" id="ARBA00022723"/>
    </source>
</evidence>
<keyword evidence="11 12" id="KW-0472">Membrane</keyword>
<feature type="transmembrane region" description="Helical" evidence="12">
    <location>
        <begin position="86"/>
        <end position="103"/>
    </location>
</feature>
<dbReference type="PANTHER" id="PTHR43141">
    <property type="entry name" value="CYTOCHROME BD2 SUBUNIT II"/>
    <property type="match status" value="1"/>
</dbReference>
<name>A0A327VPB0_9BACT</name>
<dbReference type="AlphaFoldDB" id="A0A327VPB0"/>
<dbReference type="Proteomes" id="UP000249819">
    <property type="component" value="Unassembled WGS sequence"/>
</dbReference>